<dbReference type="InterPro" id="IPR047712">
    <property type="entry name" value="HpxO"/>
</dbReference>
<comment type="similarity">
    <text evidence="7">Belongs to the FAD-dependent urate hydroxylase family.</text>
</comment>
<feature type="domain" description="FAD-binding" evidence="12">
    <location>
        <begin position="5"/>
        <end position="344"/>
    </location>
</feature>
<evidence type="ECO:0000256" key="7">
    <source>
        <dbReference type="ARBA" id="ARBA00035121"/>
    </source>
</evidence>
<feature type="transmembrane region" description="Helical" evidence="11">
    <location>
        <begin position="6"/>
        <end position="26"/>
    </location>
</feature>
<keyword evidence="3" id="KW-0285">Flavoprotein</keyword>
<keyword evidence="13" id="KW-0614">Plasmid</keyword>
<evidence type="ECO:0000256" key="1">
    <source>
        <dbReference type="ARBA" id="ARBA00001974"/>
    </source>
</evidence>
<organism evidence="13 14">
    <name type="scientific">Thioclava litoralis</name>
    <dbReference type="NCBI Taxonomy" id="3076557"/>
    <lineage>
        <taxon>Bacteria</taxon>
        <taxon>Pseudomonadati</taxon>
        <taxon>Pseudomonadota</taxon>
        <taxon>Alphaproteobacteria</taxon>
        <taxon>Rhodobacterales</taxon>
        <taxon>Paracoccaceae</taxon>
        <taxon>Thioclava</taxon>
    </lineage>
</organism>
<evidence type="ECO:0000256" key="6">
    <source>
        <dbReference type="ARBA" id="ARBA00023002"/>
    </source>
</evidence>
<evidence type="ECO:0000259" key="12">
    <source>
        <dbReference type="Pfam" id="PF01494"/>
    </source>
</evidence>
<keyword evidence="11" id="KW-0812">Transmembrane</keyword>
<dbReference type="SUPFAM" id="SSF51905">
    <property type="entry name" value="FAD/NAD(P)-binding domain"/>
    <property type="match status" value="1"/>
</dbReference>
<proteinExistence type="inferred from homology"/>
<keyword evidence="5" id="KW-0274">FAD</keyword>
<comment type="pathway">
    <text evidence="2">Purine metabolism; urate degradation.</text>
</comment>
<dbReference type="RefSeq" id="WP_330647260.1">
    <property type="nucleotide sequence ID" value="NZ_CP135444.1"/>
</dbReference>
<comment type="cofactor">
    <cofactor evidence="1">
        <name>FAD</name>
        <dbReference type="ChEBI" id="CHEBI:57692"/>
    </cofactor>
</comment>
<dbReference type="PANTHER" id="PTHR46496:SF1">
    <property type="entry name" value="ZEAXANTHIN EPOXIDASE, CHLOROPLASTIC"/>
    <property type="match status" value="1"/>
</dbReference>
<evidence type="ECO:0000313" key="14">
    <source>
        <dbReference type="Proteomes" id="UP001623290"/>
    </source>
</evidence>
<evidence type="ECO:0000256" key="10">
    <source>
        <dbReference type="ARBA" id="ARBA00047521"/>
    </source>
</evidence>
<evidence type="ECO:0000256" key="9">
    <source>
        <dbReference type="ARBA" id="ARBA00035262"/>
    </source>
</evidence>
<protein>
    <recommendedName>
        <fullName evidence="9">FAD-dependent urate hydroxylase</fullName>
        <ecNumber evidence="8">1.14.13.113</ecNumber>
    </recommendedName>
</protein>
<sequence length="397" mass="42728">MSTKTVMIIGAGIGGLCAGIALRRIGFEVRIFEKVREVRPVGAGLSLWPNGIQCLHHLGLGAQIRDLGGQMERMAYIDGLTGETMCAFPLTPLWNSAGIRGYPVARAATQEMLMDVFGREHIALGMRLVALQEEGAQVLARFADGTESRADFVIGADGAHSLVRDHLLGPLERRYAGYVNWNGIVDMDAAIAPADCWTTFVAQGKRASIMPIGAGENGQGRFYFFFDQPMPAGDTPAREDYKSLLQGCFSGWAEPVQRLIAAADAGAINRVEIHDIDPFSTWAKGRICLLGDSAHNTTPDLGQGACMAIEDAVVLEEKLRGTDDIPAALQAYQQARAARCADLVLRARARCDVTHGVDPAVTERWYDELRHETGAAILAGIAKTVEGSPVYAEFAAG</sequence>
<evidence type="ECO:0000256" key="8">
    <source>
        <dbReference type="ARBA" id="ARBA00035128"/>
    </source>
</evidence>
<evidence type="ECO:0000256" key="4">
    <source>
        <dbReference type="ARBA" id="ARBA00022631"/>
    </source>
</evidence>
<dbReference type="Gene3D" id="3.50.50.60">
    <property type="entry name" value="FAD/NAD(P)-binding domain"/>
    <property type="match status" value="1"/>
</dbReference>
<evidence type="ECO:0000313" key="13">
    <source>
        <dbReference type="EMBL" id="WRY35488.1"/>
    </source>
</evidence>
<dbReference type="Pfam" id="PF01494">
    <property type="entry name" value="FAD_binding_3"/>
    <property type="match status" value="1"/>
</dbReference>
<comment type="catalytic activity">
    <reaction evidence="10">
        <text>urate + NADH + O2 + H(+) = 5-hydroxyisourate + NAD(+) + H2O</text>
        <dbReference type="Rhea" id="RHEA:27329"/>
        <dbReference type="ChEBI" id="CHEBI:15377"/>
        <dbReference type="ChEBI" id="CHEBI:15378"/>
        <dbReference type="ChEBI" id="CHEBI:15379"/>
        <dbReference type="ChEBI" id="CHEBI:17775"/>
        <dbReference type="ChEBI" id="CHEBI:18072"/>
        <dbReference type="ChEBI" id="CHEBI:57540"/>
        <dbReference type="ChEBI" id="CHEBI:57945"/>
        <dbReference type="EC" id="1.14.13.113"/>
    </reaction>
</comment>
<evidence type="ECO:0000256" key="3">
    <source>
        <dbReference type="ARBA" id="ARBA00022630"/>
    </source>
</evidence>
<reference evidence="13 14" key="1">
    <citation type="submission" date="2023-09" db="EMBL/GenBank/DDBJ databases">
        <title>Thioclava shenzhenensis sp. nov., a multidrug resistant bacteria-antagonizing species isolated from coastal seawater.</title>
        <authorList>
            <person name="Long M."/>
        </authorList>
    </citation>
    <scope>NUCLEOTIDE SEQUENCE [LARGE SCALE GENOMIC DNA]</scope>
    <source>
        <strain evidence="13 14">FTW29</strain>
        <plasmid evidence="13 14">unnamed1</plasmid>
    </source>
</reference>
<evidence type="ECO:0000256" key="5">
    <source>
        <dbReference type="ARBA" id="ARBA00022827"/>
    </source>
</evidence>
<dbReference type="InterPro" id="IPR036188">
    <property type="entry name" value="FAD/NAD-bd_sf"/>
</dbReference>
<dbReference type="PANTHER" id="PTHR46496">
    <property type="match status" value="1"/>
</dbReference>
<dbReference type="NCBIfam" id="NF033623">
    <property type="entry name" value="urate_HpxO"/>
    <property type="match status" value="1"/>
</dbReference>
<dbReference type="InterPro" id="IPR002938">
    <property type="entry name" value="FAD-bd"/>
</dbReference>
<dbReference type="EMBL" id="CP135444">
    <property type="protein sequence ID" value="WRY35488.1"/>
    <property type="molecule type" value="Genomic_DNA"/>
</dbReference>
<keyword evidence="11" id="KW-0472">Membrane</keyword>
<dbReference type="EC" id="1.14.13.113" evidence="8"/>
<keyword evidence="14" id="KW-1185">Reference proteome</keyword>
<keyword evidence="11" id="KW-1133">Transmembrane helix</keyword>
<keyword evidence="4" id="KW-0659">Purine metabolism</keyword>
<dbReference type="PRINTS" id="PR00420">
    <property type="entry name" value="RNGMNOXGNASE"/>
</dbReference>
<name>A0ABZ1E432_9RHOB</name>
<evidence type="ECO:0000256" key="11">
    <source>
        <dbReference type="SAM" id="Phobius"/>
    </source>
</evidence>
<dbReference type="Proteomes" id="UP001623290">
    <property type="component" value="Plasmid unnamed1"/>
</dbReference>
<accession>A0ABZ1E432</accession>
<gene>
    <name evidence="13" type="primary">hpxO</name>
    <name evidence="13" type="ORF">RPE78_14645</name>
</gene>
<keyword evidence="6" id="KW-0560">Oxidoreductase</keyword>
<evidence type="ECO:0000256" key="2">
    <source>
        <dbReference type="ARBA" id="ARBA00004705"/>
    </source>
</evidence>
<geneLocation type="plasmid" evidence="13 14">
    <name>unnamed1</name>
</geneLocation>